<sequence length="1133" mass="114743">MAIFPDGSSGRAFVNQAVTIGGLKLGGTSTARVALTHTLTVTTTFDQWGGTLADGALVLGTGAKGSWQGGTIAAASLTIAPNAQLEVWNTGRRILSTSTLKVQGTLWWNGGDVQTVGASEVRVQGAGRFKITAANATFGSGGSFTVVNDANGLVTVDTAARATLGGDYRTAGATVVENGTLKIAGTAKQTASSGRFLLFSWSAVEVPTDGLRILDGSLGGDGIVRGNLSLADETENSGAMPAIRPFSLRIGKAGTIRVEGNFHMYRGGLEIDIYGPNLPGGYDRIEVVPGAGGGGNVSLAGPAGSERVLVATLAQSHAALGVNDVIGFLTYTSRVNGGDFTIFDGVADDPNWSKGQDASKYWLKPNVAIGAVKGKLGGRVWRDDEAVAGVFEPGDEAVLAGRTVRLFDEAGTTLLASTITDVNGQYLFDNLDVGTYVVEFNRPGGERFAAPDVGGDDALDSDPDPLSGRVVVSVAEDQLHIDAGFYYNAAPIAVDDTYTGHINTTVPGAVLLNDTDADADPLTAALASGPAHGTVALSPDGSFVYTPNTSFTGTDSFTYTVTDGFGGTDSGLVTITVSGAPPVGTADSYSAPAELWVPAVSGVLSNDTAPNGPLTAVLVTGPSHGTLVLNSDGSFLYTPDDEFTGTDTFTYRPTDAGGPGEPVAVQITVTDAPPEAVNDTATTSEGAAVVVDVLDNDTDPDSDPLTVAGASDGLYGTTTVNPDGTITYTPGADFNGTDVFTYVIDDGHGRFSYATVTVTVSAVNDNPVATDDAASTYENMPVSVPVLLNDTDADGDALSVTGVTQGAHGTVTFTSAGVTYTPNTGFFGSDTFTYTISDGHGSTDTAAVSVSVAEVGGSGGSGGSIGDFVWEDADTDGIQDPGEYGLYGATVQLLDGLGNVLATTTTDGGGYYSFGGLAAGTYEVQFVTPGGRTASPKDQGTNDAGDSDADPVTGRTGTFTLGANQQLTGIDAGFWWSPGSGGSGGPGDSGGSGGPGNSGGSGGPGSSGGYIGDYVWEDQDHDGVQDAGEYGVSGVTVYLFDGSNNLLATTTTDWSGHYAFSGLSAGSYQVQFVKPGGYTFSPKDQGGNDALDSDADTTTGRSAVFSLSANQQYLDLDAGMWWGGSGGSGSSGI</sequence>
<name>A0ABU5EZC5_9BACT</name>
<dbReference type="RefSeq" id="WP_320686633.1">
    <property type="nucleotide sequence ID" value="NZ_JAXBLV010000166.1"/>
</dbReference>
<feature type="region of interest" description="Disordered" evidence="4">
    <location>
        <begin position="929"/>
        <end position="959"/>
    </location>
</feature>
<organism evidence="6 7">
    <name type="scientific">Gemmata algarum</name>
    <dbReference type="NCBI Taxonomy" id="2975278"/>
    <lineage>
        <taxon>Bacteria</taxon>
        <taxon>Pseudomonadati</taxon>
        <taxon>Planctomycetota</taxon>
        <taxon>Planctomycetia</taxon>
        <taxon>Gemmatales</taxon>
        <taxon>Gemmataceae</taxon>
        <taxon>Gemmata</taxon>
    </lineage>
</organism>
<gene>
    <name evidence="6" type="ORF">R5W23_001161</name>
</gene>
<dbReference type="InterPro" id="IPR013783">
    <property type="entry name" value="Ig-like_fold"/>
</dbReference>
<protein>
    <submittedName>
        <fullName evidence="6">Ig-like domain-containing protein</fullName>
    </submittedName>
</protein>
<dbReference type="PANTHER" id="PTHR23303:SF15">
    <property type="entry name" value="COLOSSIN-A"/>
    <property type="match status" value="1"/>
</dbReference>
<evidence type="ECO:0000259" key="5">
    <source>
        <dbReference type="Pfam" id="PF17210"/>
    </source>
</evidence>
<comment type="caution">
    <text evidence="6">The sequence shown here is derived from an EMBL/GenBank/DDBJ whole genome shotgun (WGS) entry which is preliminary data.</text>
</comment>
<evidence type="ECO:0000256" key="4">
    <source>
        <dbReference type="SAM" id="MobiDB-lite"/>
    </source>
</evidence>
<feature type="compositionally biased region" description="Gly residues" evidence="4">
    <location>
        <begin position="979"/>
        <end position="1011"/>
    </location>
</feature>
<reference evidence="7" key="1">
    <citation type="journal article" date="2023" name="Mar. Drugs">
        <title>Gemmata algarum, a Novel Planctomycete Isolated from an Algal Mat, Displays Antimicrobial Activity.</title>
        <authorList>
            <person name="Kumar G."/>
            <person name="Kallscheuer N."/>
            <person name="Kashif M."/>
            <person name="Ahamad S."/>
            <person name="Jagadeeshwari U."/>
            <person name="Pannikurungottu S."/>
            <person name="Haufschild T."/>
            <person name="Kabuu M."/>
            <person name="Sasikala C."/>
            <person name="Jogler C."/>
            <person name="Ramana C."/>
        </authorList>
    </citation>
    <scope>NUCLEOTIDE SEQUENCE [LARGE SCALE GENOMIC DNA]</scope>
    <source>
        <strain evidence="7">JC673</strain>
    </source>
</reference>
<dbReference type="Pfam" id="PF17963">
    <property type="entry name" value="Big_9"/>
    <property type="match status" value="4"/>
</dbReference>
<dbReference type="NCBIfam" id="NF012211">
    <property type="entry name" value="tand_rpt_95"/>
    <property type="match status" value="4"/>
</dbReference>
<accession>A0ABU5EZC5</accession>
<feature type="domain" description="SD-repeat containing protein B" evidence="5">
    <location>
        <begin position="1011"/>
        <end position="1120"/>
    </location>
</feature>
<dbReference type="InterPro" id="IPR033764">
    <property type="entry name" value="Sdr_B"/>
</dbReference>
<evidence type="ECO:0000313" key="6">
    <source>
        <dbReference type="EMBL" id="MDY3559962.1"/>
    </source>
</evidence>
<dbReference type="EMBL" id="JAXBLV010000166">
    <property type="protein sequence ID" value="MDY3559962.1"/>
    <property type="molecule type" value="Genomic_DNA"/>
</dbReference>
<dbReference type="Gene3D" id="2.60.40.2810">
    <property type="match status" value="3"/>
</dbReference>
<feature type="domain" description="SD-repeat containing protein B" evidence="5">
    <location>
        <begin position="864"/>
        <end position="974"/>
    </location>
</feature>
<dbReference type="Pfam" id="PF17210">
    <property type="entry name" value="SdrD_B"/>
    <property type="match status" value="3"/>
</dbReference>
<dbReference type="PANTHER" id="PTHR23303">
    <property type="entry name" value="CARBOXYPEPTIDASE REGULATORY REGION-CONTAINING"/>
    <property type="match status" value="1"/>
</dbReference>
<keyword evidence="3" id="KW-0732">Signal</keyword>
<feature type="region of interest" description="Disordered" evidence="4">
    <location>
        <begin position="975"/>
        <end position="1015"/>
    </location>
</feature>
<evidence type="ECO:0000256" key="1">
    <source>
        <dbReference type="ARBA" id="ARBA00004613"/>
    </source>
</evidence>
<evidence type="ECO:0000256" key="3">
    <source>
        <dbReference type="ARBA" id="ARBA00022729"/>
    </source>
</evidence>
<dbReference type="Gene3D" id="2.60.40.10">
    <property type="entry name" value="Immunoglobulins"/>
    <property type="match status" value="3"/>
</dbReference>
<comment type="subcellular location">
    <subcellularLocation>
        <location evidence="1">Secreted</location>
    </subcellularLocation>
</comment>
<dbReference type="SUPFAM" id="SSF117074">
    <property type="entry name" value="Hypothetical protein PA1324"/>
    <property type="match status" value="3"/>
</dbReference>
<dbReference type="Proteomes" id="UP001272242">
    <property type="component" value="Unassembled WGS sequence"/>
</dbReference>
<keyword evidence="7" id="KW-1185">Reference proteome</keyword>
<dbReference type="InterPro" id="IPR051417">
    <property type="entry name" value="SDr/BOS_complex"/>
</dbReference>
<dbReference type="Gene3D" id="2.60.40.3440">
    <property type="match status" value="1"/>
</dbReference>
<proteinExistence type="predicted"/>
<evidence type="ECO:0000313" key="7">
    <source>
        <dbReference type="Proteomes" id="UP001272242"/>
    </source>
</evidence>
<feature type="domain" description="SD-repeat containing protein B" evidence="5">
    <location>
        <begin position="375"/>
        <end position="485"/>
    </location>
</feature>
<keyword evidence="2" id="KW-0964">Secreted</keyword>
<evidence type="ECO:0000256" key="2">
    <source>
        <dbReference type="ARBA" id="ARBA00022525"/>
    </source>
</evidence>